<keyword evidence="2" id="KW-0378">Hydrolase</keyword>
<comment type="similarity">
    <text evidence="1">Belongs to the metallo-dependent hydrolases superfamily. ATZ/TRZ family.</text>
</comment>
<dbReference type="Proteomes" id="UP001254608">
    <property type="component" value="Unassembled WGS sequence"/>
</dbReference>
<dbReference type="RefSeq" id="WP_311365524.1">
    <property type="nucleotide sequence ID" value="NZ_JAVRIC010000017.1"/>
</dbReference>
<comment type="caution">
    <text evidence="4">The sequence shown here is derived from an EMBL/GenBank/DDBJ whole genome shotgun (WGS) entry which is preliminary data.</text>
</comment>
<evidence type="ECO:0000256" key="1">
    <source>
        <dbReference type="ARBA" id="ARBA00006745"/>
    </source>
</evidence>
<reference evidence="4 5" key="1">
    <citation type="submission" date="2023-09" db="EMBL/GenBank/DDBJ databases">
        <authorList>
            <person name="Rey-Velasco X."/>
        </authorList>
    </citation>
    <scope>NUCLEOTIDE SEQUENCE [LARGE SCALE GENOMIC DNA]</scope>
    <source>
        <strain evidence="4 5">W345</strain>
    </source>
</reference>
<dbReference type="InterPro" id="IPR011059">
    <property type="entry name" value="Metal-dep_hydrolase_composite"/>
</dbReference>
<dbReference type="PANTHER" id="PTHR43794">
    <property type="entry name" value="AMINOHYDROLASE SSNA-RELATED"/>
    <property type="match status" value="1"/>
</dbReference>
<gene>
    <name evidence="4" type="ORF">RM530_12260</name>
</gene>
<evidence type="ECO:0000259" key="3">
    <source>
        <dbReference type="Pfam" id="PF07969"/>
    </source>
</evidence>
<dbReference type="Pfam" id="PF07969">
    <property type="entry name" value="Amidohydro_3"/>
    <property type="match status" value="1"/>
</dbReference>
<accession>A0ABU2WM45</accession>
<evidence type="ECO:0000313" key="4">
    <source>
        <dbReference type="EMBL" id="MDT0498132.1"/>
    </source>
</evidence>
<protein>
    <submittedName>
        <fullName evidence="4">Amidohydrolase family protein</fullName>
    </submittedName>
</protein>
<dbReference type="InterPro" id="IPR050287">
    <property type="entry name" value="MTA/SAH_deaminase"/>
</dbReference>
<proteinExistence type="inferred from homology"/>
<dbReference type="PANTHER" id="PTHR43794:SF11">
    <property type="entry name" value="AMIDOHYDROLASE-RELATED DOMAIN-CONTAINING PROTEIN"/>
    <property type="match status" value="1"/>
</dbReference>
<feature type="domain" description="Amidohydrolase 3" evidence="3">
    <location>
        <begin position="16"/>
        <end position="91"/>
    </location>
</feature>
<dbReference type="Gene3D" id="3.20.20.140">
    <property type="entry name" value="Metal-dependent hydrolases"/>
    <property type="match status" value="1"/>
</dbReference>
<dbReference type="SUPFAM" id="SSF51338">
    <property type="entry name" value="Composite domain of metallo-dependent hydrolases"/>
    <property type="match status" value="1"/>
</dbReference>
<keyword evidence="5" id="KW-1185">Reference proteome</keyword>
<sequence length="119" mass="12741">MLLQRVGWPGFESRADRMSAREALKLATRGGASILGRDDIGSLEVGKAADMVAFRVDGIQHAGAQSDPVAALMTCSPAAAWLSIINGRVVVENGEIPGLDLRNLVRRHNQSSRRLLAAH</sequence>
<dbReference type="EMBL" id="JAVRIC010000017">
    <property type="protein sequence ID" value="MDT0498132.1"/>
    <property type="molecule type" value="Genomic_DNA"/>
</dbReference>
<evidence type="ECO:0000256" key="2">
    <source>
        <dbReference type="ARBA" id="ARBA00022801"/>
    </source>
</evidence>
<name>A0ABU2WM45_9GAMM</name>
<dbReference type="Gene3D" id="2.30.40.10">
    <property type="entry name" value="Urease, subunit C, domain 1"/>
    <property type="match status" value="1"/>
</dbReference>
<dbReference type="InterPro" id="IPR013108">
    <property type="entry name" value="Amidohydro_3"/>
</dbReference>
<evidence type="ECO:0000313" key="5">
    <source>
        <dbReference type="Proteomes" id="UP001254608"/>
    </source>
</evidence>
<organism evidence="4 5">
    <name type="scientific">Banduia mediterranea</name>
    <dbReference type="NCBI Taxonomy" id="3075609"/>
    <lineage>
        <taxon>Bacteria</taxon>
        <taxon>Pseudomonadati</taxon>
        <taxon>Pseudomonadota</taxon>
        <taxon>Gammaproteobacteria</taxon>
        <taxon>Nevskiales</taxon>
        <taxon>Algiphilaceae</taxon>
        <taxon>Banduia</taxon>
    </lineage>
</organism>